<reference evidence="4 5" key="1">
    <citation type="journal article" date="2021" name="BMC Biol.">
        <title>Horizontally acquired antibacterial genes associated with adaptive radiation of ladybird beetles.</title>
        <authorList>
            <person name="Li H.S."/>
            <person name="Tang X.F."/>
            <person name="Huang Y.H."/>
            <person name="Xu Z.Y."/>
            <person name="Chen M.L."/>
            <person name="Du X.Y."/>
            <person name="Qiu B.Y."/>
            <person name="Chen P.T."/>
            <person name="Zhang W."/>
            <person name="Slipinski A."/>
            <person name="Escalona H.E."/>
            <person name="Waterhouse R.M."/>
            <person name="Zwick A."/>
            <person name="Pang H."/>
        </authorList>
    </citation>
    <scope>NUCLEOTIDE SEQUENCE [LARGE SCALE GENOMIC DNA]</scope>
    <source>
        <strain evidence="4">SYSU2018</strain>
    </source>
</reference>
<feature type="compositionally biased region" description="Polar residues" evidence="2">
    <location>
        <begin position="69"/>
        <end position="82"/>
    </location>
</feature>
<dbReference type="PRINTS" id="PR00622">
    <property type="entry name" value="HISTONEH3"/>
</dbReference>
<dbReference type="Gene3D" id="1.10.20.10">
    <property type="entry name" value="Histone, subunit A"/>
    <property type="match status" value="1"/>
</dbReference>
<evidence type="ECO:0000313" key="4">
    <source>
        <dbReference type="EMBL" id="KAL3269713.1"/>
    </source>
</evidence>
<dbReference type="InterPro" id="IPR007125">
    <property type="entry name" value="H2A/H2B/H3"/>
</dbReference>
<feature type="compositionally biased region" description="Low complexity" evidence="2">
    <location>
        <begin position="22"/>
        <end position="35"/>
    </location>
</feature>
<evidence type="ECO:0000256" key="2">
    <source>
        <dbReference type="SAM" id="MobiDB-lite"/>
    </source>
</evidence>
<evidence type="ECO:0000256" key="1">
    <source>
        <dbReference type="ARBA" id="ARBA00010343"/>
    </source>
</evidence>
<name>A0ABD2MTK3_9CUCU</name>
<feature type="compositionally biased region" description="Polar residues" evidence="2">
    <location>
        <begin position="48"/>
        <end position="60"/>
    </location>
</feature>
<comment type="similarity">
    <text evidence="1">Belongs to the histone H3 family.</text>
</comment>
<dbReference type="GO" id="GO:0005694">
    <property type="term" value="C:chromosome"/>
    <property type="evidence" value="ECO:0007669"/>
    <property type="project" value="UniProtKB-ARBA"/>
</dbReference>
<dbReference type="SUPFAM" id="SSF47113">
    <property type="entry name" value="Histone-fold"/>
    <property type="match status" value="1"/>
</dbReference>
<dbReference type="AlphaFoldDB" id="A0ABD2MTK3"/>
<feature type="domain" description="Core Histone H2A/H2B/H3" evidence="3">
    <location>
        <begin position="105"/>
        <end position="193"/>
    </location>
</feature>
<feature type="region of interest" description="Disordered" evidence="2">
    <location>
        <begin position="1"/>
        <end position="82"/>
    </location>
</feature>
<protein>
    <recommendedName>
        <fullName evidence="3">Core Histone H2A/H2B/H3 domain-containing protein</fullName>
    </recommendedName>
</protein>
<evidence type="ECO:0000313" key="5">
    <source>
        <dbReference type="Proteomes" id="UP001516400"/>
    </source>
</evidence>
<sequence length="197" mass="22678">MVRKKTKPLERSVLHSVKKQRTSQLSSSQESTSSSGENIFSRSEHQSNTKSPKSGNQSKTRFSRHSISRKQLTPRRNTSGDTTRVFIKPKKCFVKLFGRREVINAKSLREIKFFQRTVHHLIPKLPFSRLIREIMMANVTDRNVNRVTSEALQCIQEAAELYLVCLFSDCNLAAHHANRKTINVKDMGLVLKLRENK</sequence>
<dbReference type="EMBL" id="JABFTP020000021">
    <property type="protein sequence ID" value="KAL3269713.1"/>
    <property type="molecule type" value="Genomic_DNA"/>
</dbReference>
<dbReference type="InterPro" id="IPR009072">
    <property type="entry name" value="Histone-fold"/>
</dbReference>
<proteinExistence type="inferred from homology"/>
<dbReference type="PANTHER" id="PTHR11426">
    <property type="entry name" value="HISTONE H3"/>
    <property type="match status" value="1"/>
</dbReference>
<dbReference type="CDD" id="cd22911">
    <property type="entry name" value="HFD_H3"/>
    <property type="match status" value="1"/>
</dbReference>
<dbReference type="SMART" id="SM00428">
    <property type="entry name" value="H3"/>
    <property type="match status" value="1"/>
</dbReference>
<dbReference type="Pfam" id="PF00125">
    <property type="entry name" value="Histone"/>
    <property type="match status" value="1"/>
</dbReference>
<dbReference type="Proteomes" id="UP001516400">
    <property type="component" value="Unassembled WGS sequence"/>
</dbReference>
<gene>
    <name evidence="4" type="ORF">HHI36_008773</name>
</gene>
<dbReference type="InterPro" id="IPR000164">
    <property type="entry name" value="Histone_H3/CENP-A"/>
</dbReference>
<accession>A0ABD2MTK3</accession>
<comment type="caution">
    <text evidence="4">The sequence shown here is derived from an EMBL/GenBank/DDBJ whole genome shotgun (WGS) entry which is preliminary data.</text>
</comment>
<keyword evidence="5" id="KW-1185">Reference proteome</keyword>
<organism evidence="4 5">
    <name type="scientific">Cryptolaemus montrouzieri</name>
    <dbReference type="NCBI Taxonomy" id="559131"/>
    <lineage>
        <taxon>Eukaryota</taxon>
        <taxon>Metazoa</taxon>
        <taxon>Ecdysozoa</taxon>
        <taxon>Arthropoda</taxon>
        <taxon>Hexapoda</taxon>
        <taxon>Insecta</taxon>
        <taxon>Pterygota</taxon>
        <taxon>Neoptera</taxon>
        <taxon>Endopterygota</taxon>
        <taxon>Coleoptera</taxon>
        <taxon>Polyphaga</taxon>
        <taxon>Cucujiformia</taxon>
        <taxon>Coccinelloidea</taxon>
        <taxon>Coccinellidae</taxon>
        <taxon>Scymninae</taxon>
        <taxon>Scymnini</taxon>
        <taxon>Cryptolaemus</taxon>
    </lineage>
</organism>
<evidence type="ECO:0000259" key="3">
    <source>
        <dbReference type="Pfam" id="PF00125"/>
    </source>
</evidence>